<evidence type="ECO:0000259" key="9">
    <source>
        <dbReference type="Pfam" id="PF00478"/>
    </source>
</evidence>
<evidence type="ECO:0000256" key="8">
    <source>
        <dbReference type="ARBA" id="ARBA00048028"/>
    </source>
</evidence>
<reference evidence="10 11" key="1">
    <citation type="journal article" date="2016" name="Nat. Commun.">
        <title>Thousands of microbial genomes shed light on interconnected biogeochemical processes in an aquifer system.</title>
        <authorList>
            <person name="Anantharaman K."/>
            <person name="Brown C.T."/>
            <person name="Hug L.A."/>
            <person name="Sharon I."/>
            <person name="Castelle C.J."/>
            <person name="Probst A.J."/>
            <person name="Thomas B.C."/>
            <person name="Singh A."/>
            <person name="Wilkins M.J."/>
            <person name="Karaoz U."/>
            <person name="Brodie E.L."/>
            <person name="Williams K.H."/>
            <person name="Hubbard S.S."/>
            <person name="Banfield J.F."/>
        </authorList>
    </citation>
    <scope>NUCLEOTIDE SEQUENCE [LARGE SCALE GENOMIC DNA]</scope>
</reference>
<dbReference type="Pfam" id="PF00478">
    <property type="entry name" value="IMPDH"/>
    <property type="match status" value="1"/>
</dbReference>
<evidence type="ECO:0000256" key="4">
    <source>
        <dbReference type="ARBA" id="ARBA00022755"/>
    </source>
</evidence>
<keyword evidence="5" id="KW-0630">Potassium</keyword>
<comment type="cofactor">
    <cofactor evidence="1">
        <name>K(+)</name>
        <dbReference type="ChEBI" id="CHEBI:29103"/>
    </cofactor>
</comment>
<evidence type="ECO:0000313" key="10">
    <source>
        <dbReference type="EMBL" id="OGK23951.1"/>
    </source>
</evidence>
<name>A0A1F7GYD7_9BACT</name>
<dbReference type="InterPro" id="IPR015875">
    <property type="entry name" value="IMP_DH/GMP_Rdtase_CS"/>
</dbReference>
<dbReference type="InterPro" id="IPR005990">
    <property type="entry name" value="IMP_DH"/>
</dbReference>
<dbReference type="GO" id="GO:0006183">
    <property type="term" value="P:GTP biosynthetic process"/>
    <property type="evidence" value="ECO:0007669"/>
    <property type="project" value="TreeGrafter"/>
</dbReference>
<dbReference type="GO" id="GO:0006177">
    <property type="term" value="P:GMP biosynthetic process"/>
    <property type="evidence" value="ECO:0007669"/>
    <property type="project" value="UniProtKB-KW"/>
</dbReference>
<dbReference type="CDD" id="cd00381">
    <property type="entry name" value="IMPDH"/>
    <property type="match status" value="1"/>
</dbReference>
<dbReference type="Proteomes" id="UP000177159">
    <property type="component" value="Unassembled WGS sequence"/>
</dbReference>
<keyword evidence="4" id="KW-0658">Purine biosynthesis</keyword>
<dbReference type="EMBL" id="MFZM01000014">
    <property type="protein sequence ID" value="OGK23951.1"/>
    <property type="molecule type" value="Genomic_DNA"/>
</dbReference>
<proteinExistence type="inferred from homology"/>
<dbReference type="Gene3D" id="3.20.20.70">
    <property type="entry name" value="Aldolase class I"/>
    <property type="match status" value="1"/>
</dbReference>
<dbReference type="InterPro" id="IPR013785">
    <property type="entry name" value="Aldolase_TIM"/>
</dbReference>
<dbReference type="GO" id="GO:0003938">
    <property type="term" value="F:IMP dehydrogenase activity"/>
    <property type="evidence" value="ECO:0007669"/>
    <property type="project" value="UniProtKB-EC"/>
</dbReference>
<dbReference type="SUPFAM" id="SSF51412">
    <property type="entry name" value="Inosine monophosphate dehydrogenase (IMPDH)"/>
    <property type="match status" value="1"/>
</dbReference>
<evidence type="ECO:0000256" key="2">
    <source>
        <dbReference type="ARBA" id="ARBA00005502"/>
    </source>
</evidence>
<evidence type="ECO:0000256" key="6">
    <source>
        <dbReference type="ARBA" id="ARBA00023002"/>
    </source>
</evidence>
<organism evidence="10 11">
    <name type="scientific">Candidatus Roizmanbacteria bacterium RIFCSPHIGHO2_02_FULL_37_24</name>
    <dbReference type="NCBI Taxonomy" id="1802037"/>
    <lineage>
        <taxon>Bacteria</taxon>
        <taxon>Candidatus Roizmaniibacteriota</taxon>
    </lineage>
</organism>
<keyword evidence="7" id="KW-0520">NAD</keyword>
<comment type="similarity">
    <text evidence="2">Belongs to the IMPDH/GMPR family.</text>
</comment>
<dbReference type="InterPro" id="IPR001093">
    <property type="entry name" value="IMP_DH_GMPRt"/>
</dbReference>
<evidence type="ECO:0000313" key="11">
    <source>
        <dbReference type="Proteomes" id="UP000177159"/>
    </source>
</evidence>
<dbReference type="FunFam" id="3.20.20.70:FF:000424">
    <property type="entry name" value="Inosine-5'-monophosphate dehydrogenase 2"/>
    <property type="match status" value="1"/>
</dbReference>
<gene>
    <name evidence="10" type="ORF">A3C24_00365</name>
</gene>
<dbReference type="PROSITE" id="PS00487">
    <property type="entry name" value="IMP_DH_GMP_RED"/>
    <property type="match status" value="1"/>
</dbReference>
<dbReference type="PANTHER" id="PTHR11911">
    <property type="entry name" value="INOSINE-5-MONOPHOSPHATE DEHYDROGENASE RELATED"/>
    <property type="match status" value="1"/>
</dbReference>
<dbReference type="PANTHER" id="PTHR11911:SF111">
    <property type="entry name" value="INOSINE-5'-MONOPHOSPHATE DEHYDROGENASE"/>
    <property type="match status" value="1"/>
</dbReference>
<evidence type="ECO:0000256" key="3">
    <source>
        <dbReference type="ARBA" id="ARBA00022749"/>
    </source>
</evidence>
<dbReference type="AlphaFoldDB" id="A0A1F7GYD7"/>
<protein>
    <recommendedName>
        <fullName evidence="9">IMP dehydrogenase/GMP reductase domain-containing protein</fullName>
    </recommendedName>
</protein>
<evidence type="ECO:0000256" key="5">
    <source>
        <dbReference type="ARBA" id="ARBA00022958"/>
    </source>
</evidence>
<dbReference type="SMART" id="SM01240">
    <property type="entry name" value="IMPDH"/>
    <property type="match status" value="1"/>
</dbReference>
<evidence type="ECO:0000256" key="7">
    <source>
        <dbReference type="ARBA" id="ARBA00023027"/>
    </source>
</evidence>
<comment type="catalytic activity">
    <reaction evidence="8">
        <text>IMP + NAD(+) + H2O = XMP + NADH + H(+)</text>
        <dbReference type="Rhea" id="RHEA:11708"/>
        <dbReference type="ChEBI" id="CHEBI:15377"/>
        <dbReference type="ChEBI" id="CHEBI:15378"/>
        <dbReference type="ChEBI" id="CHEBI:57464"/>
        <dbReference type="ChEBI" id="CHEBI:57540"/>
        <dbReference type="ChEBI" id="CHEBI:57945"/>
        <dbReference type="ChEBI" id="CHEBI:58053"/>
        <dbReference type="EC" id="1.1.1.205"/>
    </reaction>
</comment>
<keyword evidence="3" id="KW-0332">GMP biosynthesis</keyword>
<feature type="domain" description="IMP dehydrogenase/GMP reductase" evidence="9">
    <location>
        <begin position="8"/>
        <end position="355"/>
    </location>
</feature>
<evidence type="ECO:0000256" key="1">
    <source>
        <dbReference type="ARBA" id="ARBA00001958"/>
    </source>
</evidence>
<keyword evidence="6" id="KW-0560">Oxidoreductase</keyword>
<sequence>MRIRELTGITFDDVLLVPKKTNIESRTQVDLTSRLTPKIKLSIPVVSANMDTVTESTMAIAVAEAGGIGIIHRFLTIDAEAEKVARVKKKGLIVGAAIGVREDYLARTEALLNAGADVIVIDIAHGHSLYLIKVLKDIKKKFPKAEIIAGNIATGEAAEELIKNGADAVKVGIGPGSICITRLVAGAGVPQVTAIDDVVKVARKYKTPVIADGGIRTSGDIVKALATGASTVMIGSIFAGAEESPTVMMTKEGKKFKLTRGMASLAAYLDNHEKNGNGNGEKNGNGVKKDLATYAAEGVEAMIPYRGHAQHIIAKLAGGMRSGFSYCGAVNIEELWKNAEFIRISNSALIESHSHDVLEV</sequence>
<comment type="caution">
    <text evidence="10">The sequence shown here is derived from an EMBL/GenBank/DDBJ whole genome shotgun (WGS) entry which is preliminary data.</text>
</comment>
<accession>A0A1F7GYD7</accession>